<dbReference type="Proteomes" id="UP000694001">
    <property type="component" value="Chromosome"/>
</dbReference>
<dbReference type="Pfam" id="PF00903">
    <property type="entry name" value="Glyoxalase"/>
    <property type="match status" value="1"/>
</dbReference>
<dbReference type="PROSITE" id="PS51819">
    <property type="entry name" value="VOC"/>
    <property type="match status" value="1"/>
</dbReference>
<evidence type="ECO:0000259" key="1">
    <source>
        <dbReference type="PROSITE" id="PS51819"/>
    </source>
</evidence>
<dbReference type="RefSeq" id="WP_218287046.1">
    <property type="nucleotide sequence ID" value="NZ_CP076448.1"/>
</dbReference>
<dbReference type="AlphaFoldDB" id="A0A975U487"/>
<reference evidence="2" key="1">
    <citation type="submission" date="2021-06" db="EMBL/GenBank/DDBJ databases">
        <title>Elioraea tepida, sp. nov., a moderately thermophilic aerobic anoxygenic phototrophic bacterium isolated from an alkaline siliceous hot spring mat community in Yellowstone National Park, WY, USA.</title>
        <authorList>
            <person name="Saini M.K."/>
            <person name="Yoshida S."/>
            <person name="Sebastian A."/>
            <person name="Hirose S."/>
            <person name="Hara E."/>
            <person name="Tamaki H."/>
            <person name="Soulier N.T."/>
            <person name="Albert I."/>
            <person name="Hanada S."/>
            <person name="Bryant D.A."/>
            <person name="Tank M."/>
        </authorList>
    </citation>
    <scope>NUCLEOTIDE SEQUENCE</scope>
    <source>
        <strain evidence="2">MS-P2</strain>
    </source>
</reference>
<evidence type="ECO:0000313" key="2">
    <source>
        <dbReference type="EMBL" id="QXM25995.1"/>
    </source>
</evidence>
<feature type="domain" description="VOC" evidence="1">
    <location>
        <begin position="5"/>
        <end position="128"/>
    </location>
</feature>
<dbReference type="InterPro" id="IPR037523">
    <property type="entry name" value="VOC_core"/>
</dbReference>
<protein>
    <submittedName>
        <fullName evidence="2">VOC family protein</fullName>
    </submittedName>
</protein>
<dbReference type="KEGG" id="elio:KO353_07335"/>
<organism evidence="2 3">
    <name type="scientific">Elioraea tepida</name>
    <dbReference type="NCBI Taxonomy" id="2843330"/>
    <lineage>
        <taxon>Bacteria</taxon>
        <taxon>Pseudomonadati</taxon>
        <taxon>Pseudomonadota</taxon>
        <taxon>Alphaproteobacteria</taxon>
        <taxon>Acetobacterales</taxon>
        <taxon>Elioraeaceae</taxon>
        <taxon>Elioraea</taxon>
    </lineage>
</organism>
<proteinExistence type="predicted"/>
<dbReference type="PANTHER" id="PTHR46142:SF3">
    <property type="entry name" value="F18B13.24 PROTEIN"/>
    <property type="match status" value="1"/>
</dbReference>
<evidence type="ECO:0000313" key="3">
    <source>
        <dbReference type="Proteomes" id="UP000694001"/>
    </source>
</evidence>
<name>A0A975U487_9PROT</name>
<dbReference type="PANTHER" id="PTHR46142">
    <property type="match status" value="1"/>
</dbReference>
<gene>
    <name evidence="2" type="ORF">KO353_07335</name>
</gene>
<sequence length="131" mass="14011">MRLKGLDHMTINCAVGDLARVRDVYIAALGLAEGPRPDFPFPGHWLYLDGKPVVHLAGRASIAEGTMGPAKGSAGFDHVSFTAFGLEAARQRLADAGIPFEEAPVPGFPLHQIFLTDPLGQKIELTFSTEA</sequence>
<accession>A0A975U487</accession>
<dbReference type="InterPro" id="IPR004360">
    <property type="entry name" value="Glyas_Fos-R_dOase_dom"/>
</dbReference>
<dbReference type="EMBL" id="CP076448">
    <property type="protein sequence ID" value="QXM25995.1"/>
    <property type="molecule type" value="Genomic_DNA"/>
</dbReference>
<keyword evidence="3" id="KW-1185">Reference proteome</keyword>